<gene>
    <name evidence="8" type="primary">aatA</name>
    <name evidence="8" type="ORF">GEAMG1_1314</name>
</gene>
<dbReference type="Proteomes" id="UP001295463">
    <property type="component" value="Chromosome"/>
</dbReference>
<dbReference type="RefSeq" id="WP_305731983.1">
    <property type="nucleotide sequence ID" value="NZ_OW150024.1"/>
</dbReference>
<evidence type="ECO:0000256" key="2">
    <source>
        <dbReference type="ARBA" id="ARBA00007441"/>
    </source>
</evidence>
<reference evidence="8 9" key="1">
    <citation type="submission" date="2022-03" db="EMBL/GenBank/DDBJ databases">
        <authorList>
            <person name="Koch H."/>
        </authorList>
    </citation>
    <scope>NUCLEOTIDE SEQUENCE [LARGE SCALE GENOMIC DNA]</scope>
    <source>
        <strain evidence="8 9">G1</strain>
    </source>
</reference>
<comment type="cofactor">
    <cofactor evidence="1 6">
        <name>pyridoxal 5'-phosphate</name>
        <dbReference type="ChEBI" id="CHEBI:597326"/>
    </cofactor>
</comment>
<dbReference type="Gene3D" id="3.90.1150.10">
    <property type="entry name" value="Aspartate Aminotransferase, domain 1"/>
    <property type="match status" value="1"/>
</dbReference>
<evidence type="ECO:0000313" key="8">
    <source>
        <dbReference type="EMBL" id="CAH2031144.1"/>
    </source>
</evidence>
<dbReference type="GO" id="GO:0033854">
    <property type="term" value="F:glutamate-prephenate aminotransferase activity"/>
    <property type="evidence" value="ECO:0007669"/>
    <property type="project" value="UniProtKB-EC"/>
</dbReference>
<proteinExistence type="inferred from homology"/>
<dbReference type="PANTHER" id="PTHR46383:SF1">
    <property type="entry name" value="ASPARTATE AMINOTRANSFERASE"/>
    <property type="match status" value="1"/>
</dbReference>
<dbReference type="GO" id="GO:0004069">
    <property type="term" value="F:L-aspartate:2-oxoglutarate aminotransferase activity"/>
    <property type="evidence" value="ECO:0007669"/>
    <property type="project" value="UniProtKB-EC"/>
</dbReference>
<dbReference type="EMBL" id="OW150024">
    <property type="protein sequence ID" value="CAH2031144.1"/>
    <property type="molecule type" value="Genomic_DNA"/>
</dbReference>
<keyword evidence="5" id="KW-0663">Pyridoxal phosphate</keyword>
<dbReference type="InterPro" id="IPR015421">
    <property type="entry name" value="PyrdxlP-dep_Trfase_major"/>
</dbReference>
<keyword evidence="4 6" id="KW-0808">Transferase</keyword>
<feature type="domain" description="Aminotransferase class I/classII large" evidence="7">
    <location>
        <begin position="31"/>
        <end position="391"/>
    </location>
</feature>
<dbReference type="InterPro" id="IPR015422">
    <property type="entry name" value="PyrdxlP-dep_Trfase_small"/>
</dbReference>
<name>A0ABM9D7E6_9BACT</name>
<dbReference type="InterPro" id="IPR004838">
    <property type="entry name" value="NHTrfase_class1_PyrdxlP-BS"/>
</dbReference>
<evidence type="ECO:0000256" key="6">
    <source>
        <dbReference type="RuleBase" id="RU000481"/>
    </source>
</evidence>
<dbReference type="PROSITE" id="PS00105">
    <property type="entry name" value="AA_TRANSFER_CLASS_1"/>
    <property type="match status" value="1"/>
</dbReference>
<keyword evidence="3 6" id="KW-0032">Aminotransferase</keyword>
<sequence>MKLADRVNKIQPSPTLAIDAKAKALKAQGVDVVGFGAGEPDFDTPENIREAGKKAIDAGFTRYMPVGGADDLKDAIIAKMKRDHGLEYTRDEISVACGAKHTLYNISQALIQEGDEVIIPGPYWVSYPDQVVLAGGTPVFIMTDESTGFKITPEQLEKAITPKTRYLILNSPCNPTGSTYSKEELAALGNVLLKHEQVLVVADDIYERLIYDGLTFYTIAQVVPELKSRTIVVNGVSKTYAMTGWRIGYACGPKELMAAMTKMQSQSTSNATSIAQKASVEALNGSQDAVAAMCVEFEKRRTYIVDRLNAMPGVSCFKSNGAFYVFPNFSGVYGKTTPAGKKIENSSDFAAYLLEDAKVALVPGVAFGDDRYARLSYAISMENIKKGMDRIEEAIKNLK</sequence>
<dbReference type="EC" id="2.6.1.-" evidence="6"/>
<evidence type="ECO:0000256" key="1">
    <source>
        <dbReference type="ARBA" id="ARBA00001933"/>
    </source>
</evidence>
<evidence type="ECO:0000259" key="7">
    <source>
        <dbReference type="Pfam" id="PF00155"/>
    </source>
</evidence>
<dbReference type="SUPFAM" id="SSF53383">
    <property type="entry name" value="PLP-dependent transferases"/>
    <property type="match status" value="1"/>
</dbReference>
<dbReference type="InterPro" id="IPR004839">
    <property type="entry name" value="Aminotransferase_I/II_large"/>
</dbReference>
<accession>A0ABM9D7E6</accession>
<dbReference type="InterPro" id="IPR050596">
    <property type="entry name" value="AspAT/PAT-like"/>
</dbReference>
<evidence type="ECO:0000256" key="3">
    <source>
        <dbReference type="ARBA" id="ARBA00022576"/>
    </source>
</evidence>
<organism evidence="8 9">
    <name type="scientific">Trichlorobacter ammonificans</name>
    <dbReference type="NCBI Taxonomy" id="2916410"/>
    <lineage>
        <taxon>Bacteria</taxon>
        <taxon>Pseudomonadati</taxon>
        <taxon>Thermodesulfobacteriota</taxon>
        <taxon>Desulfuromonadia</taxon>
        <taxon>Geobacterales</taxon>
        <taxon>Geobacteraceae</taxon>
        <taxon>Trichlorobacter</taxon>
    </lineage>
</organism>
<evidence type="ECO:0000256" key="5">
    <source>
        <dbReference type="ARBA" id="ARBA00022898"/>
    </source>
</evidence>
<protein>
    <recommendedName>
        <fullName evidence="6">Aminotransferase</fullName>
        <ecNumber evidence="6">2.6.1.-</ecNumber>
    </recommendedName>
</protein>
<dbReference type="Pfam" id="PF00155">
    <property type="entry name" value="Aminotran_1_2"/>
    <property type="match status" value="1"/>
</dbReference>
<evidence type="ECO:0000313" key="9">
    <source>
        <dbReference type="Proteomes" id="UP001295463"/>
    </source>
</evidence>
<dbReference type="CDD" id="cd00609">
    <property type="entry name" value="AAT_like"/>
    <property type="match status" value="1"/>
</dbReference>
<keyword evidence="9" id="KW-1185">Reference proteome</keyword>
<dbReference type="PANTHER" id="PTHR46383">
    <property type="entry name" value="ASPARTATE AMINOTRANSFERASE"/>
    <property type="match status" value="1"/>
</dbReference>
<dbReference type="Gene3D" id="3.40.640.10">
    <property type="entry name" value="Type I PLP-dependent aspartate aminotransferase-like (Major domain)"/>
    <property type="match status" value="1"/>
</dbReference>
<dbReference type="InterPro" id="IPR015424">
    <property type="entry name" value="PyrdxlP-dep_Trfase"/>
</dbReference>
<comment type="similarity">
    <text evidence="2 6">Belongs to the class-I pyridoxal-phosphate-dependent aminotransferase family.</text>
</comment>
<evidence type="ECO:0000256" key="4">
    <source>
        <dbReference type="ARBA" id="ARBA00022679"/>
    </source>
</evidence>